<comment type="similarity">
    <text evidence="1">Belongs to the short-chain dehydrogenases/reductases (SDR) family.</text>
</comment>
<evidence type="ECO:0000256" key="3">
    <source>
        <dbReference type="ARBA" id="ARBA00022857"/>
    </source>
</evidence>
<comment type="function">
    <text evidence="6">Catalyzes the conversion of quinonoid dihydrobiopterin into tetrahydrobiopterin.</text>
</comment>
<dbReference type="EMBL" id="JBGFUD010008004">
    <property type="protein sequence ID" value="MFH4981849.1"/>
    <property type="molecule type" value="Genomic_DNA"/>
</dbReference>
<gene>
    <name evidence="13" type="ORF">AB6A40_008558</name>
</gene>
<dbReference type="Proteomes" id="UP001608902">
    <property type="component" value="Unassembled WGS sequence"/>
</dbReference>
<evidence type="ECO:0000256" key="1">
    <source>
        <dbReference type="ARBA" id="ARBA00006484"/>
    </source>
</evidence>
<dbReference type="EC" id="1.5.1.34" evidence="7"/>
<evidence type="ECO:0000256" key="4">
    <source>
        <dbReference type="ARBA" id="ARBA00023002"/>
    </source>
</evidence>
<keyword evidence="3" id="KW-0521">NADP</keyword>
<keyword evidence="14" id="KW-1185">Reference proteome</keyword>
<evidence type="ECO:0000256" key="5">
    <source>
        <dbReference type="ARBA" id="ARBA00023007"/>
    </source>
</evidence>
<organism evidence="13 14">
    <name type="scientific">Gnathostoma spinigerum</name>
    <dbReference type="NCBI Taxonomy" id="75299"/>
    <lineage>
        <taxon>Eukaryota</taxon>
        <taxon>Metazoa</taxon>
        <taxon>Ecdysozoa</taxon>
        <taxon>Nematoda</taxon>
        <taxon>Chromadorea</taxon>
        <taxon>Rhabditida</taxon>
        <taxon>Spirurina</taxon>
        <taxon>Gnathostomatomorpha</taxon>
        <taxon>Gnathostomatoidea</taxon>
        <taxon>Gnathostomatidae</taxon>
        <taxon>Gnathostoma</taxon>
    </lineage>
</organism>
<comment type="catalytic activity">
    <reaction evidence="12">
        <text>5,6,7,8-tetrahydropteridine + NAD(+) = 6,7-dihydropteridine + NADH + H(+)</text>
        <dbReference type="Rhea" id="RHEA:17869"/>
        <dbReference type="ChEBI" id="CHEBI:15378"/>
        <dbReference type="ChEBI" id="CHEBI:28889"/>
        <dbReference type="ChEBI" id="CHEBI:30156"/>
        <dbReference type="ChEBI" id="CHEBI:57540"/>
        <dbReference type="ChEBI" id="CHEBI:57945"/>
        <dbReference type="EC" id="1.5.1.34"/>
    </reaction>
    <physiologicalReaction direction="right-to-left" evidence="12">
        <dbReference type="Rhea" id="RHEA:17871"/>
    </physiologicalReaction>
</comment>
<reference evidence="13 14" key="1">
    <citation type="submission" date="2024-08" db="EMBL/GenBank/DDBJ databases">
        <title>Gnathostoma spinigerum genome.</title>
        <authorList>
            <person name="Gonzalez-Bertolin B."/>
            <person name="Monzon S."/>
            <person name="Zaballos A."/>
            <person name="Jimenez P."/>
            <person name="Dekumyoy P."/>
            <person name="Varona S."/>
            <person name="Cuesta I."/>
            <person name="Sumanam S."/>
            <person name="Adisakwattana P."/>
            <person name="Gasser R.B."/>
            <person name="Hernandez-Gonzalez A."/>
            <person name="Young N.D."/>
            <person name="Perteguer M.J."/>
        </authorList>
    </citation>
    <scope>NUCLEOTIDE SEQUENCE [LARGE SCALE GENOMIC DNA]</scope>
    <source>
        <strain evidence="13">AL3</strain>
        <tissue evidence="13">Liver</tissue>
    </source>
</reference>
<evidence type="ECO:0000256" key="12">
    <source>
        <dbReference type="ARBA" id="ARBA00047536"/>
    </source>
</evidence>
<dbReference type="InterPro" id="IPR002347">
    <property type="entry name" value="SDR_fam"/>
</dbReference>
<evidence type="ECO:0000256" key="11">
    <source>
        <dbReference type="ARBA" id="ARBA00047429"/>
    </source>
</evidence>
<sequence length="235" mass="25018">MAGGRVIIYGGKGALGSALVDYFKKNGFWTLSIDHHDNKEADASIIIPHSEQWVEEETRVLEMVSEQVKVPVDAVLCSAGGWVGGNAGNKSMIKGADAMWKSSVWSSSIASKVAVSHLKEGGVLMLCGAAPAVDGTPGMIGYGMAKAAVHQLTRSLGCENSGMPRGSTTIAILPTTLDTPNNRKWMPSADFSKWTSLDYIASLAHEWIVKPSTRPASGSLMKLVTSDNKTIQEIL</sequence>
<dbReference type="PANTHER" id="PTHR15104">
    <property type="entry name" value="DIHYDROPTERIDINE REDUCTASE"/>
    <property type="match status" value="1"/>
</dbReference>
<dbReference type="InterPro" id="IPR020904">
    <property type="entry name" value="Sc_DH/Rdtase_CS"/>
</dbReference>
<dbReference type="CDD" id="cd05334">
    <property type="entry name" value="DHPR_SDR_c_like"/>
    <property type="match status" value="1"/>
</dbReference>
<evidence type="ECO:0000256" key="9">
    <source>
        <dbReference type="ARBA" id="ARBA00041348"/>
    </source>
</evidence>
<dbReference type="GO" id="GO:0004155">
    <property type="term" value="F:6,7-dihydropteridine reductase activity"/>
    <property type="evidence" value="ECO:0007669"/>
    <property type="project" value="UniProtKB-EC"/>
</dbReference>
<keyword evidence="5" id="KW-0783">Tetrahydrobiopterin biosynthesis</keyword>
<comment type="catalytic activity">
    <reaction evidence="11">
        <text>5,6,7,8-tetrahydropteridine + NADP(+) = 6,7-dihydropteridine + NADPH + H(+)</text>
        <dbReference type="Rhea" id="RHEA:17865"/>
        <dbReference type="ChEBI" id="CHEBI:15378"/>
        <dbReference type="ChEBI" id="CHEBI:28889"/>
        <dbReference type="ChEBI" id="CHEBI:30156"/>
        <dbReference type="ChEBI" id="CHEBI:57783"/>
        <dbReference type="ChEBI" id="CHEBI:58349"/>
        <dbReference type="EC" id="1.5.1.34"/>
    </reaction>
    <physiologicalReaction direction="right-to-left" evidence="11">
        <dbReference type="Rhea" id="RHEA:17867"/>
    </physiologicalReaction>
</comment>
<comment type="subunit">
    <text evidence="2">Homodimer.</text>
</comment>
<evidence type="ECO:0000256" key="8">
    <source>
        <dbReference type="ARBA" id="ARBA00039520"/>
    </source>
</evidence>
<evidence type="ECO:0000256" key="7">
    <source>
        <dbReference type="ARBA" id="ARBA00039153"/>
    </source>
</evidence>
<dbReference type="AlphaFoldDB" id="A0ABD6EUJ0"/>
<accession>A0ABD6EUJ0</accession>
<keyword evidence="4" id="KW-0560">Oxidoreductase</keyword>
<evidence type="ECO:0000256" key="2">
    <source>
        <dbReference type="ARBA" id="ARBA00011738"/>
    </source>
</evidence>
<name>A0ABD6EUJ0_9BILA</name>
<evidence type="ECO:0000313" key="13">
    <source>
        <dbReference type="EMBL" id="MFH4981849.1"/>
    </source>
</evidence>
<dbReference type="SUPFAM" id="SSF51735">
    <property type="entry name" value="NAD(P)-binding Rossmann-fold domains"/>
    <property type="match status" value="1"/>
</dbReference>
<proteinExistence type="inferred from homology"/>
<evidence type="ECO:0000313" key="14">
    <source>
        <dbReference type="Proteomes" id="UP001608902"/>
    </source>
</evidence>
<evidence type="ECO:0000256" key="10">
    <source>
        <dbReference type="ARBA" id="ARBA00042518"/>
    </source>
</evidence>
<dbReference type="InterPro" id="IPR036291">
    <property type="entry name" value="NAD(P)-bd_dom_sf"/>
</dbReference>
<dbReference type="PROSITE" id="PS00061">
    <property type="entry name" value="ADH_SHORT"/>
    <property type="match status" value="1"/>
</dbReference>
<comment type="caution">
    <text evidence="13">The sequence shown here is derived from an EMBL/GenBank/DDBJ whole genome shotgun (WGS) entry which is preliminary data.</text>
</comment>
<dbReference type="Pfam" id="PF13561">
    <property type="entry name" value="adh_short_C2"/>
    <property type="match status" value="1"/>
</dbReference>
<dbReference type="GO" id="GO:0006729">
    <property type="term" value="P:tetrahydrobiopterin biosynthetic process"/>
    <property type="evidence" value="ECO:0007669"/>
    <property type="project" value="UniProtKB-KW"/>
</dbReference>
<protein>
    <recommendedName>
        <fullName evidence="8">Dihydropteridine reductase</fullName>
        <ecNumber evidence="7">1.5.1.34</ecNumber>
    </recommendedName>
    <alternativeName>
        <fullName evidence="10">HDHPR</fullName>
    </alternativeName>
    <alternativeName>
        <fullName evidence="9">Quinoid dihydropteridine reductase</fullName>
    </alternativeName>
</protein>
<evidence type="ECO:0000256" key="6">
    <source>
        <dbReference type="ARBA" id="ARBA00037099"/>
    </source>
</evidence>
<dbReference type="PANTHER" id="PTHR15104:SF0">
    <property type="entry name" value="DIHYDROPTERIDINE REDUCTASE"/>
    <property type="match status" value="1"/>
</dbReference>
<dbReference type="Gene3D" id="3.40.50.720">
    <property type="entry name" value="NAD(P)-binding Rossmann-like Domain"/>
    <property type="match status" value="1"/>
</dbReference>
<dbReference type="FunFam" id="3.40.50.720:FF:000157">
    <property type="entry name" value="Quinoid dihydropteridine reductase"/>
    <property type="match status" value="1"/>
</dbReference>